<evidence type="ECO:0000313" key="4">
    <source>
        <dbReference type="Proteomes" id="UP000252519"/>
    </source>
</evidence>
<evidence type="ECO:0000256" key="2">
    <source>
        <dbReference type="SAM" id="MobiDB-lite"/>
    </source>
</evidence>
<feature type="non-terminal residue" evidence="3">
    <location>
        <position position="1"/>
    </location>
</feature>
<protein>
    <submittedName>
        <fullName evidence="3">Uncharacterized protein</fullName>
    </submittedName>
</protein>
<dbReference type="Proteomes" id="UP000252519">
    <property type="component" value="Unassembled WGS sequence"/>
</dbReference>
<sequence length="192" mass="21186">HAAAAPISLERAEEINEQATSSTSFSTTTSTTAPSTTTTTTSTTTLITEKIAVSLEISTEEETTTTRTFTTEAATRAELTTETLPDIDEKNESTTTASVKVVDVEANLRYTEQDDIANTTTRATPRNATLQTKPPQFEKELSEAKESDEDLTIVRQQLSAELEESVKHLEKALEEVEHQKEEWVDYEVIAKN</sequence>
<feature type="compositionally biased region" description="Low complexity" evidence="2">
    <location>
        <begin position="118"/>
        <end position="129"/>
    </location>
</feature>
<keyword evidence="1" id="KW-0175">Coiled coil</keyword>
<dbReference type="EMBL" id="JOJR01024345">
    <property type="protein sequence ID" value="RCN24025.1"/>
    <property type="molecule type" value="Genomic_DNA"/>
</dbReference>
<evidence type="ECO:0000256" key="1">
    <source>
        <dbReference type="SAM" id="Coils"/>
    </source>
</evidence>
<proteinExistence type="predicted"/>
<gene>
    <name evidence="3" type="ORF">ANCCAN_30286</name>
</gene>
<comment type="caution">
    <text evidence="3">The sequence shown here is derived from an EMBL/GenBank/DDBJ whole genome shotgun (WGS) entry which is preliminary data.</text>
</comment>
<reference evidence="3 4" key="1">
    <citation type="submission" date="2014-10" db="EMBL/GenBank/DDBJ databases">
        <title>Draft genome of the hookworm Ancylostoma caninum.</title>
        <authorList>
            <person name="Mitreva M."/>
        </authorList>
    </citation>
    <scope>NUCLEOTIDE SEQUENCE [LARGE SCALE GENOMIC DNA]</scope>
    <source>
        <strain evidence="3 4">Baltimore</strain>
    </source>
</reference>
<feature type="region of interest" description="Disordered" evidence="2">
    <location>
        <begin position="118"/>
        <end position="150"/>
    </location>
</feature>
<keyword evidence="4" id="KW-1185">Reference proteome</keyword>
<name>A0A368EZA6_ANCCA</name>
<feature type="coiled-coil region" evidence="1">
    <location>
        <begin position="155"/>
        <end position="186"/>
    </location>
</feature>
<dbReference type="AlphaFoldDB" id="A0A368EZA6"/>
<organism evidence="3 4">
    <name type="scientific">Ancylostoma caninum</name>
    <name type="common">Dog hookworm</name>
    <dbReference type="NCBI Taxonomy" id="29170"/>
    <lineage>
        <taxon>Eukaryota</taxon>
        <taxon>Metazoa</taxon>
        <taxon>Ecdysozoa</taxon>
        <taxon>Nematoda</taxon>
        <taxon>Chromadorea</taxon>
        <taxon>Rhabditida</taxon>
        <taxon>Rhabditina</taxon>
        <taxon>Rhabditomorpha</taxon>
        <taxon>Strongyloidea</taxon>
        <taxon>Ancylostomatidae</taxon>
        <taxon>Ancylostomatinae</taxon>
        <taxon>Ancylostoma</taxon>
    </lineage>
</organism>
<evidence type="ECO:0000313" key="3">
    <source>
        <dbReference type="EMBL" id="RCN24025.1"/>
    </source>
</evidence>
<feature type="compositionally biased region" description="Basic and acidic residues" evidence="2">
    <location>
        <begin position="136"/>
        <end position="145"/>
    </location>
</feature>
<accession>A0A368EZA6</accession>
<feature type="region of interest" description="Disordered" evidence="2">
    <location>
        <begin position="1"/>
        <end position="43"/>
    </location>
</feature>
<feature type="compositionally biased region" description="Low complexity" evidence="2">
    <location>
        <begin position="20"/>
        <end position="43"/>
    </location>
</feature>